<proteinExistence type="predicted"/>
<name>A0A853EQE7_9ACTO</name>
<evidence type="ECO:0000313" key="2">
    <source>
        <dbReference type="Proteomes" id="UP000572528"/>
    </source>
</evidence>
<evidence type="ECO:0000313" key="1">
    <source>
        <dbReference type="EMBL" id="NYS69926.1"/>
    </source>
</evidence>
<comment type="caution">
    <text evidence="1">The sequence shown here is derived from an EMBL/GenBank/DDBJ whole genome shotgun (WGS) entry which is preliminary data.</text>
</comment>
<dbReference type="AlphaFoldDB" id="A0A853EQE7"/>
<accession>A0A853EQE7</accession>
<gene>
    <name evidence="1" type="ORF">HZZ05_10475</name>
</gene>
<dbReference type="RefSeq" id="WP_179901182.1">
    <property type="nucleotide sequence ID" value="NZ_JACBXV010000169.1"/>
</dbReference>
<dbReference type="Proteomes" id="UP000572528">
    <property type="component" value="Unassembled WGS sequence"/>
</dbReference>
<organism evidence="1 2">
    <name type="scientific">Actinomyces bowdenii</name>
    <dbReference type="NCBI Taxonomy" id="131109"/>
    <lineage>
        <taxon>Bacteria</taxon>
        <taxon>Bacillati</taxon>
        <taxon>Actinomycetota</taxon>
        <taxon>Actinomycetes</taxon>
        <taxon>Actinomycetales</taxon>
        <taxon>Actinomycetaceae</taxon>
        <taxon>Actinomyces</taxon>
    </lineage>
</organism>
<sequence>MTKVTVDIEQLRGAATSLSSAATTIEEKYNTLTKSANEVYVPTYALILVPGYVEDLRNKSKTLDAKVDLAILVNSGDTGNVPESGSISYEVSGNDPTDLEGMQTAIGEAMADMGQDMASINGGAEDDPRIALMKTYLEKWGSNENTAGSMHSQLGPEGTLALTEYIGAHVATDSKQKENAKSVLELLKSSLNTATNGWSPEKTEEFGKELVRSARYPTSDPNSVPIYPRRTHTDGLQWLLYNNDGASDPFMRGVAEKMDEIQRQDAEANTTNSWPWHGEPRFFYEMVGRDEAEWSEDIPSIVFHNLGNRPELSFEFFNGHPERIGYWLSDHDHYAAGGDLSGISSAMAAASTDPGVKAAHPAEAATLAAQAIYRLPSLADENGLTGGTDAKVRGAEMAPHLERILETYLPAVASAYVAGNSDIPAKDSDGDGVLDLRHTITTPSGEQIPSSPWFSTAYLDRAIGLIGRDRQALLDMRQAVNKAEAEGVTPEMTDDQFTSHATQWSTVEGAFANAVGTGAIEGAQAKDDYALAWIELGKSAASEAAGAAGAGKNPVTSVGSGMLIDELAEQARKTWANGAKSETAKQEAMAEQALQDYRLRLQFAADAAGLNGYQDENSGVTLDDVEPDDMTDGVVTNPDGTTRLITQEELEALDEGEQSVARSSLQSLVGSPLGVSARVPSTLIDTTFDRMFINRFS</sequence>
<reference evidence="1 2" key="1">
    <citation type="submission" date="2020-07" db="EMBL/GenBank/DDBJ databases">
        <title>MOT database genomes.</title>
        <authorList>
            <person name="Joseph S."/>
            <person name="Aduse-Opoku J."/>
            <person name="Hashim A."/>
            <person name="Wade W."/>
            <person name="Curtis M."/>
        </authorList>
    </citation>
    <scope>NUCLEOTIDE SEQUENCE [LARGE SCALE GENOMIC DNA]</scope>
    <source>
        <strain evidence="1 2">WMus004</strain>
    </source>
</reference>
<dbReference type="EMBL" id="JACBXV010000169">
    <property type="protein sequence ID" value="NYS69926.1"/>
    <property type="molecule type" value="Genomic_DNA"/>
</dbReference>
<protein>
    <submittedName>
        <fullName evidence="1">Uncharacterized protein</fullName>
    </submittedName>
</protein>